<dbReference type="Proteomes" id="UP000190814">
    <property type="component" value="Unassembled WGS sequence"/>
</dbReference>
<keyword evidence="4 10" id="KW-1003">Cell membrane</keyword>
<feature type="transmembrane region" description="Helical" evidence="9">
    <location>
        <begin position="144"/>
        <end position="170"/>
    </location>
</feature>
<evidence type="ECO:0000256" key="5">
    <source>
        <dbReference type="ARBA" id="ARBA00022597"/>
    </source>
</evidence>
<evidence type="ECO:0000256" key="10">
    <source>
        <dbReference type="RuleBase" id="RU367050"/>
    </source>
</evidence>
<dbReference type="GO" id="GO:0042956">
    <property type="term" value="P:maltodextrin transmembrane transport"/>
    <property type="evidence" value="ECO:0007669"/>
    <property type="project" value="TreeGrafter"/>
</dbReference>
<evidence type="ECO:0000313" key="13">
    <source>
        <dbReference type="Proteomes" id="UP000190814"/>
    </source>
</evidence>
<feature type="transmembrane region" description="Helical" evidence="9">
    <location>
        <begin position="205"/>
        <end position="232"/>
    </location>
</feature>
<dbReference type="InterPro" id="IPR000515">
    <property type="entry name" value="MetI-like"/>
</dbReference>
<dbReference type="SUPFAM" id="SSF161098">
    <property type="entry name" value="MetI-like"/>
    <property type="match status" value="1"/>
</dbReference>
<keyword evidence="5 10" id="KW-0762">Sugar transport</keyword>
<dbReference type="EMBL" id="FUXZ01000011">
    <property type="protein sequence ID" value="SKA69627.1"/>
    <property type="molecule type" value="Genomic_DNA"/>
</dbReference>
<dbReference type="Gene3D" id="1.10.3720.10">
    <property type="entry name" value="MetI-like"/>
    <property type="match status" value="1"/>
</dbReference>
<feature type="transmembrane region" description="Helical" evidence="9">
    <location>
        <begin position="412"/>
        <end position="432"/>
    </location>
</feature>
<name>A0A1T4VXG7_9FIRM</name>
<protein>
    <recommendedName>
        <fullName evidence="10">Maltose/maltodextrin transport system permease protein</fullName>
    </recommendedName>
</protein>
<dbReference type="Pfam" id="PF00528">
    <property type="entry name" value="BPD_transp_1"/>
    <property type="match status" value="1"/>
</dbReference>
<evidence type="ECO:0000256" key="6">
    <source>
        <dbReference type="ARBA" id="ARBA00022692"/>
    </source>
</evidence>
<organism evidence="12 13">
    <name type="scientific">Eubacterium uniforme</name>
    <dbReference type="NCBI Taxonomy" id="39495"/>
    <lineage>
        <taxon>Bacteria</taxon>
        <taxon>Bacillati</taxon>
        <taxon>Bacillota</taxon>
        <taxon>Clostridia</taxon>
        <taxon>Eubacteriales</taxon>
        <taxon>Eubacteriaceae</taxon>
        <taxon>Eubacterium</taxon>
    </lineage>
</organism>
<comment type="similarity">
    <text evidence="2 10">Belongs to the binding-protein-dependent transport system permease family. MalFG subfamily.</text>
</comment>
<keyword evidence="7 9" id="KW-1133">Transmembrane helix</keyword>
<feature type="transmembrane region" description="Helical" evidence="9">
    <location>
        <begin position="15"/>
        <end position="31"/>
    </location>
</feature>
<keyword evidence="13" id="KW-1185">Reference proteome</keyword>
<evidence type="ECO:0000256" key="4">
    <source>
        <dbReference type="ARBA" id="ARBA00022475"/>
    </source>
</evidence>
<dbReference type="InterPro" id="IPR035906">
    <property type="entry name" value="MetI-like_sf"/>
</dbReference>
<dbReference type="GO" id="GO:0015423">
    <property type="term" value="F:ABC-type maltose transporter activity"/>
    <property type="evidence" value="ECO:0007669"/>
    <property type="project" value="TreeGrafter"/>
</dbReference>
<dbReference type="PROSITE" id="PS50928">
    <property type="entry name" value="ABC_TM1"/>
    <property type="match status" value="1"/>
</dbReference>
<evidence type="ECO:0000256" key="7">
    <source>
        <dbReference type="ARBA" id="ARBA00022989"/>
    </source>
</evidence>
<accession>A0A1T4VXG7</accession>
<keyword evidence="6 9" id="KW-0812">Transmembrane</keyword>
<dbReference type="AlphaFoldDB" id="A0A1T4VXG7"/>
<feature type="transmembrane region" description="Helical" evidence="9">
    <location>
        <begin position="294"/>
        <end position="314"/>
    </location>
</feature>
<evidence type="ECO:0000259" key="11">
    <source>
        <dbReference type="PROSITE" id="PS50928"/>
    </source>
</evidence>
<dbReference type="STRING" id="39495.SAMN02745111_01902"/>
<feature type="transmembrane region" description="Helical" evidence="9">
    <location>
        <begin position="87"/>
        <end position="111"/>
    </location>
</feature>
<keyword evidence="8 9" id="KW-0472">Membrane</keyword>
<comment type="function">
    <text evidence="10">Part of the ABC transporter complex MalEFGK involved in maltose/maltodextrin import. Probably responsible for the translocation of the substrate across the membrane.</text>
</comment>
<evidence type="ECO:0000313" key="12">
    <source>
        <dbReference type="EMBL" id="SKA69627.1"/>
    </source>
</evidence>
<comment type="subcellular location">
    <subcellularLocation>
        <location evidence="1 9">Cell membrane</location>
        <topology evidence="1 9">Multi-pass membrane protein</topology>
    </subcellularLocation>
</comment>
<dbReference type="CDD" id="cd06261">
    <property type="entry name" value="TM_PBP2"/>
    <property type="match status" value="1"/>
</dbReference>
<dbReference type="PANTHER" id="PTHR47314:SF1">
    <property type="entry name" value="MALTOSE_MALTODEXTRIN TRANSPORT SYSTEM PERMEASE PROTEIN MALF"/>
    <property type="match status" value="1"/>
</dbReference>
<feature type="transmembrane region" description="Helical" evidence="9">
    <location>
        <begin position="345"/>
        <end position="366"/>
    </location>
</feature>
<dbReference type="PANTHER" id="PTHR47314">
    <property type="entry name" value="MALTOSE/MALTODEXTRIN TRANSPORT SYSTEM PERMEASE PROTEIN MALF"/>
    <property type="match status" value="1"/>
</dbReference>
<evidence type="ECO:0000256" key="1">
    <source>
        <dbReference type="ARBA" id="ARBA00004651"/>
    </source>
</evidence>
<dbReference type="SUPFAM" id="SSF160964">
    <property type="entry name" value="MalF N-terminal region-like"/>
    <property type="match status" value="1"/>
</dbReference>
<evidence type="ECO:0000256" key="8">
    <source>
        <dbReference type="ARBA" id="ARBA00023136"/>
    </source>
</evidence>
<evidence type="ECO:0000256" key="3">
    <source>
        <dbReference type="ARBA" id="ARBA00022448"/>
    </source>
</evidence>
<dbReference type="GO" id="GO:1990060">
    <property type="term" value="C:maltose transport complex"/>
    <property type="evidence" value="ECO:0007669"/>
    <property type="project" value="TreeGrafter"/>
</dbReference>
<proteinExistence type="inferred from homology"/>
<reference evidence="12 13" key="1">
    <citation type="submission" date="2017-02" db="EMBL/GenBank/DDBJ databases">
        <authorList>
            <person name="Peterson S.W."/>
        </authorList>
    </citation>
    <scope>NUCLEOTIDE SEQUENCE [LARGE SCALE GENOMIC DNA]</scope>
    <source>
        <strain evidence="12 13">ATCC 35992</strain>
    </source>
</reference>
<feature type="transmembrane region" description="Helical" evidence="9">
    <location>
        <begin position="38"/>
        <end position="67"/>
    </location>
</feature>
<sequence>MKGLLKTNGKDKTKVLIFSLLFMGLAHLCLLKRRGKGLALAFIEIMFLMFTVVTTLVGSGPSIYYAIMDMTNYGVGADGVVYNAQAHNFILIEGVMAMVITFLFLVVYGFSVRDALNTYKKYCISKKFEGNKTASRTIDESFPIFALAPAVVLVLFFVIIPLVFAAVVAFTDYTTVNQNFKWVGFENFKYIFGGNAVWSSALGSVVAWTLVWAILATFTCYFGGLIVAVLLSDNKIKMAPYFRTIFILPYAIPAIVSMRVWFSLLNGTSGGIVNRTLMDLHLISKPVSFFSSVAMARFLCILINLWAGFPYFMLLSMGTMTSISGDVLEAAKIDGASKFQIFKSITLPLVLYQTAPLIIMSFVHNINNFGAIYYLTGGAPNTKMSTSTFAQGTDIVVTWIYKLTVDQGQYRYASVLAIMVFMVLCPVAVWNFRRTKSFKEGEL</sequence>
<evidence type="ECO:0000256" key="9">
    <source>
        <dbReference type="RuleBase" id="RU363032"/>
    </source>
</evidence>
<keyword evidence="3 9" id="KW-0813">Transport</keyword>
<evidence type="ECO:0000256" key="2">
    <source>
        <dbReference type="ARBA" id="ARBA00009047"/>
    </source>
</evidence>
<feature type="domain" description="ABC transmembrane type-1" evidence="11">
    <location>
        <begin position="206"/>
        <end position="433"/>
    </location>
</feature>
<gene>
    <name evidence="12" type="ORF">SAMN02745111_01902</name>
</gene>
<feature type="transmembrane region" description="Helical" evidence="9">
    <location>
        <begin position="244"/>
        <end position="262"/>
    </location>
</feature>